<keyword evidence="2" id="KW-1185">Reference proteome</keyword>
<evidence type="ECO:0000313" key="1">
    <source>
        <dbReference type="EMBL" id="NMG21212.1"/>
    </source>
</evidence>
<dbReference type="Proteomes" id="UP000718564">
    <property type="component" value="Unassembled WGS sequence"/>
</dbReference>
<comment type="caution">
    <text evidence="1">The sequence shown here is derived from an EMBL/GenBank/DDBJ whole genome shotgun (WGS) entry which is preliminary data.</text>
</comment>
<dbReference type="EMBL" id="QMEB01000145">
    <property type="protein sequence ID" value="NMG21212.1"/>
    <property type="molecule type" value="Genomic_DNA"/>
</dbReference>
<name>A0ABX1PCU0_9CYAN</name>
<gene>
    <name evidence="1" type="ORF">DP116_17865</name>
</gene>
<organism evidence="1 2">
    <name type="scientific">Brasilonema bromeliae SPC951</name>
    <dbReference type="NCBI Taxonomy" id="385972"/>
    <lineage>
        <taxon>Bacteria</taxon>
        <taxon>Bacillati</taxon>
        <taxon>Cyanobacteriota</taxon>
        <taxon>Cyanophyceae</taxon>
        <taxon>Nostocales</taxon>
        <taxon>Scytonemataceae</taxon>
        <taxon>Brasilonema</taxon>
        <taxon>Bromeliae group (in: Brasilonema)</taxon>
    </lineage>
</organism>
<accession>A0ABX1PCU0</accession>
<proteinExistence type="predicted"/>
<dbReference type="RefSeq" id="WP_169156463.1">
    <property type="nucleotide sequence ID" value="NZ_CAWPJE010000138.1"/>
</dbReference>
<dbReference type="InterPro" id="IPR022244">
    <property type="entry name" value="DUF3769"/>
</dbReference>
<reference evidence="1 2" key="1">
    <citation type="submission" date="2018-06" db="EMBL/GenBank/DDBJ databases">
        <title>Comparative genomics of Brasilonema spp. strains.</title>
        <authorList>
            <person name="Alvarenga D.O."/>
            <person name="Fiore M.F."/>
            <person name="Varani A.M."/>
        </authorList>
    </citation>
    <scope>NUCLEOTIDE SEQUENCE [LARGE SCALE GENOMIC DNA]</scope>
    <source>
        <strain evidence="1 2">SPC951</strain>
    </source>
</reference>
<dbReference type="Pfam" id="PF12600">
    <property type="entry name" value="DUF3769"/>
    <property type="match status" value="1"/>
</dbReference>
<protein>
    <submittedName>
        <fullName evidence="1">Uncharacterized protein</fullName>
    </submittedName>
</protein>
<sequence>MSRPFFDYTGFRVSYSQGLKRGSRLFLYTDDTLSVVRLDMDDW</sequence>
<evidence type="ECO:0000313" key="2">
    <source>
        <dbReference type="Proteomes" id="UP000718564"/>
    </source>
</evidence>